<proteinExistence type="predicted"/>
<evidence type="ECO:0000313" key="3">
    <source>
        <dbReference type="Proteomes" id="UP000292120"/>
    </source>
</evidence>
<dbReference type="Pfam" id="PF06224">
    <property type="entry name" value="AlkZ-like"/>
    <property type="match status" value="1"/>
</dbReference>
<gene>
    <name evidence="2" type="ORF">EYS42_00955</name>
</gene>
<dbReference type="OrthoDB" id="9768354at2"/>
<name>A0A4Q9H1Y0_9BURK</name>
<evidence type="ECO:0000256" key="1">
    <source>
        <dbReference type="SAM" id="MobiDB-lite"/>
    </source>
</evidence>
<reference evidence="2 3" key="1">
    <citation type="submission" date="2019-02" db="EMBL/GenBank/DDBJ databases">
        <title>Aquabacterium sp. strain KMB7.</title>
        <authorList>
            <person name="Chen W.-M."/>
        </authorList>
    </citation>
    <scope>NUCLEOTIDE SEQUENCE [LARGE SCALE GENOMIC DNA]</scope>
    <source>
        <strain evidence="2 3">KMB7</strain>
    </source>
</reference>
<protein>
    <submittedName>
        <fullName evidence="2">Transcriptional regulator</fullName>
    </submittedName>
</protein>
<accession>A0A4Q9H1Y0</accession>
<dbReference type="Pfam" id="PF13749">
    <property type="entry name" value="HATPase_c_4"/>
    <property type="match status" value="1"/>
</dbReference>
<comment type="caution">
    <text evidence="2">The sequence shown here is derived from an EMBL/GenBank/DDBJ whole genome shotgun (WGS) entry which is preliminary data.</text>
</comment>
<keyword evidence="3" id="KW-1185">Reference proteome</keyword>
<evidence type="ECO:0000313" key="2">
    <source>
        <dbReference type="EMBL" id="TBO34052.1"/>
    </source>
</evidence>
<dbReference type="SUPFAM" id="SSF46785">
    <property type="entry name" value="Winged helix' DNA-binding domain"/>
    <property type="match status" value="1"/>
</dbReference>
<organism evidence="2 3">
    <name type="scientific">Aquabacterium lacunae</name>
    <dbReference type="NCBI Taxonomy" id="2528630"/>
    <lineage>
        <taxon>Bacteria</taxon>
        <taxon>Pseudomonadati</taxon>
        <taxon>Pseudomonadota</taxon>
        <taxon>Betaproteobacteria</taxon>
        <taxon>Burkholderiales</taxon>
        <taxon>Aquabacterium</taxon>
    </lineage>
</organism>
<dbReference type="Gene3D" id="1.10.10.10">
    <property type="entry name" value="Winged helix-like DNA-binding domain superfamily/Winged helix DNA-binding domain"/>
    <property type="match status" value="2"/>
</dbReference>
<dbReference type="Proteomes" id="UP000292120">
    <property type="component" value="Unassembled WGS sequence"/>
</dbReference>
<dbReference type="AlphaFoldDB" id="A0A4Q9H1Y0"/>
<dbReference type="PANTHER" id="PTHR30595">
    <property type="entry name" value="GLPR-RELATED TRANSCRIPTIONAL REPRESSOR"/>
    <property type="match status" value="1"/>
</dbReference>
<feature type="region of interest" description="Disordered" evidence="1">
    <location>
        <begin position="1"/>
        <end position="24"/>
    </location>
</feature>
<dbReference type="InterPro" id="IPR009351">
    <property type="entry name" value="AlkZ-like"/>
</dbReference>
<dbReference type="InterPro" id="IPR036388">
    <property type="entry name" value="WH-like_DNA-bd_sf"/>
</dbReference>
<dbReference type="EMBL" id="SIXI01000001">
    <property type="protein sequence ID" value="TBO34052.1"/>
    <property type="molecule type" value="Genomic_DNA"/>
</dbReference>
<dbReference type="InterPro" id="IPR038475">
    <property type="entry name" value="RecG_C_sf"/>
</dbReference>
<dbReference type="Gene3D" id="3.30.565.60">
    <property type="match status" value="1"/>
</dbReference>
<dbReference type="InterPro" id="IPR036390">
    <property type="entry name" value="WH_DNA-bd_sf"/>
</dbReference>
<sequence>MSPNSQIHCPEMPPRESLTTAPRPRNRTLADAMKRVGMVERSGRGVDKIYRGMLRFGRPEPDYRRTDVYSVVLQLATVDADEAFLKLVIEQESKRGQELPIDSLIALAALRELKRLSTEKLATHFQREAAQAKRTLEALVEMGLVQAHGNARGRSYTLTAGVYQLDGEKAAYTRQVGFSALQHEQLVLSYVRQHGRIARADVADLCRLSPDQSAKLLKKLKEQGLLQQHGERRWATYTFISMRLYGFL</sequence>
<dbReference type="RefSeq" id="WP_130966002.1">
    <property type="nucleotide sequence ID" value="NZ_SIXI01000001.1"/>
</dbReference>
<dbReference type="PANTHER" id="PTHR30595:SF6">
    <property type="entry name" value="SCHLAFEN ALBA-2 DOMAIN-CONTAINING PROTEIN"/>
    <property type="match status" value="1"/>
</dbReference>